<evidence type="ECO:0000256" key="1">
    <source>
        <dbReference type="SAM" id="Phobius"/>
    </source>
</evidence>
<feature type="transmembrane region" description="Helical" evidence="1">
    <location>
        <begin position="115"/>
        <end position="135"/>
    </location>
</feature>
<dbReference type="AlphaFoldDB" id="A0A0L0WF36"/>
<dbReference type="NCBIfam" id="NF038403">
    <property type="entry name" value="perm_prefix_1"/>
    <property type="match status" value="1"/>
</dbReference>
<dbReference type="RefSeq" id="WP_050353813.1">
    <property type="nucleotide sequence ID" value="NZ_LGSS01000001.1"/>
</dbReference>
<dbReference type="PATRIC" id="fig|1503.3.peg.1122"/>
<dbReference type="Proteomes" id="UP000037267">
    <property type="component" value="Unassembled WGS sequence"/>
</dbReference>
<dbReference type="OrthoDB" id="1938237at2"/>
<feature type="transmembrane region" description="Helical" evidence="1">
    <location>
        <begin position="281"/>
        <end position="302"/>
    </location>
</feature>
<feature type="transmembrane region" description="Helical" evidence="1">
    <location>
        <begin position="147"/>
        <end position="168"/>
    </location>
</feature>
<comment type="caution">
    <text evidence="2">The sequence shown here is derived from an EMBL/GenBank/DDBJ whole genome shotgun (WGS) entry which is preliminary data.</text>
</comment>
<dbReference type="InterPro" id="IPR047928">
    <property type="entry name" value="Perm_prefix_1"/>
</dbReference>
<sequence length="311" mass="36534">MIELERYVKKILDDRGINKKDKEELSIEILDHLLMLKNEYLEKGYDEKKATKKAIVDFGQYNTIGNEVKKFLPSKNKCEDLLLRDKIKCILSMFLVYLLSISFFIATLTIYPPNIVFNIGVNLCVTFTAFLYINIKLNNTRNAIKNIILCNGTFMILEKIFMIIFSLFELFIRGSNTKILYNFRDFYIFNLKFILSFIILTLFFILLTKYFNINISEKIENIYDLNISTIVTFFISIILMTMYYLTPNKFYMIRKIITNFIGSDITEVSKNTLFITINSRYIIPNIGLIILSLLCVRLILLLRRKGIKSIL</sequence>
<keyword evidence="1" id="KW-0472">Membrane</keyword>
<feature type="transmembrane region" description="Helical" evidence="1">
    <location>
        <begin position="89"/>
        <end position="109"/>
    </location>
</feature>
<proteinExistence type="predicted"/>
<name>A0A0L0WF36_GOTPU</name>
<protein>
    <submittedName>
        <fullName evidence="2">Uncharacterized protein</fullName>
    </submittedName>
</protein>
<accession>A0A0L0WF36</accession>
<keyword evidence="1" id="KW-0812">Transmembrane</keyword>
<evidence type="ECO:0000313" key="3">
    <source>
        <dbReference type="Proteomes" id="UP000037267"/>
    </source>
</evidence>
<feature type="transmembrane region" description="Helical" evidence="1">
    <location>
        <begin position="223"/>
        <end position="245"/>
    </location>
</feature>
<keyword evidence="3" id="KW-1185">Reference proteome</keyword>
<dbReference type="STRING" id="1503.CLPU_1c02490"/>
<reference evidence="3" key="1">
    <citation type="submission" date="2015-07" db="EMBL/GenBank/DDBJ databases">
        <title>Draft genome sequence of the purine-degrading Gottschalkia purinilyticum DSM 1384 (formerly Clostridium purinilyticum).</title>
        <authorList>
            <person name="Poehlein A."/>
            <person name="Schiel-Bengelsdorf B."/>
            <person name="Bengelsdorf F.R."/>
            <person name="Daniel R."/>
            <person name="Duerre P."/>
        </authorList>
    </citation>
    <scope>NUCLEOTIDE SEQUENCE [LARGE SCALE GENOMIC DNA]</scope>
    <source>
        <strain evidence="3">DSM 1384</strain>
    </source>
</reference>
<feature type="transmembrane region" description="Helical" evidence="1">
    <location>
        <begin position="188"/>
        <end position="211"/>
    </location>
</feature>
<keyword evidence="1" id="KW-1133">Transmembrane helix</keyword>
<gene>
    <name evidence="2" type="ORF">CLPU_1c02490</name>
</gene>
<dbReference type="EMBL" id="LGSS01000001">
    <property type="protein sequence ID" value="KNF10084.1"/>
    <property type="molecule type" value="Genomic_DNA"/>
</dbReference>
<evidence type="ECO:0000313" key="2">
    <source>
        <dbReference type="EMBL" id="KNF10084.1"/>
    </source>
</evidence>
<organism evidence="2 3">
    <name type="scientific">Gottschalkia purinilytica</name>
    <name type="common">Clostridium purinilyticum</name>
    <dbReference type="NCBI Taxonomy" id="1503"/>
    <lineage>
        <taxon>Bacteria</taxon>
        <taxon>Bacillati</taxon>
        <taxon>Bacillota</taxon>
        <taxon>Tissierellia</taxon>
        <taxon>Tissierellales</taxon>
        <taxon>Gottschalkiaceae</taxon>
        <taxon>Gottschalkia</taxon>
    </lineage>
</organism>